<evidence type="ECO:0000256" key="4">
    <source>
        <dbReference type="ARBA" id="ARBA00022840"/>
    </source>
</evidence>
<dbReference type="InterPro" id="IPR051681">
    <property type="entry name" value="Ser/Thr_Kinases-Pseudokinases"/>
</dbReference>
<accession>A0A8B7ZXJ6</accession>
<dbReference type="Gene3D" id="3.30.200.20">
    <property type="entry name" value="Phosphorylase Kinase, domain 1"/>
    <property type="match status" value="1"/>
</dbReference>
<dbReference type="GeneID" id="110989886"/>
<dbReference type="SMART" id="SM00220">
    <property type="entry name" value="S_TKc"/>
    <property type="match status" value="2"/>
</dbReference>
<dbReference type="PANTHER" id="PTHR44329">
    <property type="entry name" value="SERINE/THREONINE-PROTEIN KINASE TNNI3K-RELATED"/>
    <property type="match status" value="1"/>
</dbReference>
<keyword evidence="1" id="KW-0808">Transferase</keyword>
<name>A0A8B7ZXJ6_ACAPL</name>
<evidence type="ECO:0000256" key="3">
    <source>
        <dbReference type="ARBA" id="ARBA00022777"/>
    </source>
</evidence>
<dbReference type="PANTHER" id="PTHR44329:SF288">
    <property type="entry name" value="MITOGEN-ACTIVATED PROTEIN KINASE KINASE KINASE 20"/>
    <property type="match status" value="1"/>
</dbReference>
<sequence length="1111" mass="124940">METPTCFYTIIKPEKISFDAEISSVASKNKVFRATWRAPSGKQTVAAKCCSRFHEEEVLIMARMNHKNIIKLLGVVKPASLKENYIIVTEYAERGSLYNVIQQHRENWPEFRQNYSMRLAQDGARALQYIHDTKYQHGDVKSPNFLVTSEDVLKICDFGISRQCEYTISTVTNRGSYPWMAPEALGDVGTIYDSSSTSSRKPCKVTTKSDVYSFGVVIWELISGKAPYPDKQLYYICKAVVEKGERLEIPHDCPEHQQISDLLNKCWQADYVQRPNMQEVLENLICIEDGWKKTSGKQEVDGKWEMCHEFGKKGSGPGEFNGATSITATQMSDIAVIDCCNKQVVISSNEGQHKESIPLQSYPLDIAAIHNHDNQLVVVDDTKYVKVFDKKNKLAFQFPTVPQSEVDKTEVNLQSVAVRKDGTILVGDVERMVWTEHRPTDGQLLHTVPVQTPPYFLSVDHCTNTVVVSGLEINRVRVYVAAGNGATLSTINPTTDTKCQRVQRCRGVCCDRSGIYITVCNAADGTGHIHHYDLDGVFLACLARGLQCPYGITFTSDRQLAIADWESVKMYHKWRTSSKKKKVAAKCCSVFHEKEVLIMARMSHRNIIELLGVVKPTNASESHIIVTEYAERGSLYKVIEKHREDWPEFRQSHWMRWAQDGAKALQYIHQMGYQHGDVKSPNFLVTSDNILKICDFGISRKCEYTISTVTNRGSYPWMAPEALGDLSTVYDPSSTSSRKPCKVTTKSDVYSFGVVIWELISGKAPYPDKQLYDICKAVVEKGERLEIPHDCPENQQITDLLNKCWQADYAHRPNMQEVLEILICIEDGWKKTAGRLEVEVGKWEMCCEFGKKGRGTGEFDGARSIVVTGPGEIAVVDCWNNRAVICSDEGQHKENIPLHSCTYPCDIATIHNHDNQWVVVDHTKYVKVFSEKKLVLHFPTVPQSKVDKMDVNLQSVAVRKNGTILVGDVKRMVWTEHRPTDGQLLHTVTVQTPPYFLAVDDYTNTGRVVVSGGDKQRFDVAASNGKTLAHIKPTIHGCQVQHCCGACYGDSGIFITVSNELGTGHIHHYDRKGVFLACLAQGLFFPQGITFKSDGQLAVADQKSVKMYQKV</sequence>
<gene>
    <name evidence="7" type="primary">LOC110989886</name>
</gene>
<dbReference type="KEGG" id="aplc:110989886"/>
<evidence type="ECO:0000256" key="2">
    <source>
        <dbReference type="ARBA" id="ARBA00022741"/>
    </source>
</evidence>
<dbReference type="GO" id="GO:0004674">
    <property type="term" value="F:protein serine/threonine kinase activity"/>
    <property type="evidence" value="ECO:0007669"/>
    <property type="project" value="TreeGrafter"/>
</dbReference>
<evidence type="ECO:0000256" key="1">
    <source>
        <dbReference type="ARBA" id="ARBA00022679"/>
    </source>
</evidence>
<dbReference type="Proteomes" id="UP000694845">
    <property type="component" value="Unplaced"/>
</dbReference>
<dbReference type="Pfam" id="PF07714">
    <property type="entry name" value="PK_Tyr_Ser-Thr"/>
    <property type="match status" value="2"/>
</dbReference>
<dbReference type="PROSITE" id="PS50011">
    <property type="entry name" value="PROTEIN_KINASE_DOM"/>
    <property type="match status" value="2"/>
</dbReference>
<evidence type="ECO:0000313" key="7">
    <source>
        <dbReference type="RefSeq" id="XP_022110268.1"/>
    </source>
</evidence>
<keyword evidence="2" id="KW-0547">Nucleotide-binding</keyword>
<protein>
    <submittedName>
        <fullName evidence="7">Uncharacterized protein LOC110989886</fullName>
    </submittedName>
</protein>
<dbReference type="InterPro" id="IPR011042">
    <property type="entry name" value="6-blade_b-propeller_TolB-like"/>
</dbReference>
<proteinExistence type="predicted"/>
<dbReference type="InterPro" id="IPR008271">
    <property type="entry name" value="Ser/Thr_kinase_AS"/>
</dbReference>
<evidence type="ECO:0000313" key="6">
    <source>
        <dbReference type="Proteomes" id="UP000694845"/>
    </source>
</evidence>
<dbReference type="SUPFAM" id="SSF56112">
    <property type="entry name" value="Protein kinase-like (PK-like)"/>
    <property type="match status" value="2"/>
</dbReference>
<dbReference type="InterPro" id="IPR001245">
    <property type="entry name" value="Ser-Thr/Tyr_kinase_cat_dom"/>
</dbReference>
<dbReference type="AlphaFoldDB" id="A0A8B7ZXJ6"/>
<reference evidence="7" key="1">
    <citation type="submission" date="2025-08" db="UniProtKB">
        <authorList>
            <consortium name="RefSeq"/>
        </authorList>
    </citation>
    <scope>IDENTIFICATION</scope>
</reference>
<organism evidence="6 7">
    <name type="scientific">Acanthaster planci</name>
    <name type="common">Crown-of-thorns starfish</name>
    <dbReference type="NCBI Taxonomy" id="133434"/>
    <lineage>
        <taxon>Eukaryota</taxon>
        <taxon>Metazoa</taxon>
        <taxon>Echinodermata</taxon>
        <taxon>Eleutherozoa</taxon>
        <taxon>Asterozoa</taxon>
        <taxon>Asteroidea</taxon>
        <taxon>Valvatacea</taxon>
        <taxon>Valvatida</taxon>
        <taxon>Acanthasteridae</taxon>
        <taxon>Acanthaster</taxon>
    </lineage>
</organism>
<dbReference type="OrthoDB" id="10261027at2759"/>
<keyword evidence="3" id="KW-0418">Kinase</keyword>
<dbReference type="PROSITE" id="PS00108">
    <property type="entry name" value="PROTEIN_KINASE_ST"/>
    <property type="match status" value="2"/>
</dbReference>
<feature type="domain" description="Protein kinase" evidence="5">
    <location>
        <begin position="554"/>
        <end position="825"/>
    </location>
</feature>
<evidence type="ECO:0000259" key="5">
    <source>
        <dbReference type="PROSITE" id="PS50011"/>
    </source>
</evidence>
<dbReference type="InterPro" id="IPR000719">
    <property type="entry name" value="Prot_kinase_dom"/>
</dbReference>
<dbReference type="Gene3D" id="2.120.10.30">
    <property type="entry name" value="TolB, C-terminal domain"/>
    <property type="match status" value="2"/>
</dbReference>
<dbReference type="InterPro" id="IPR011009">
    <property type="entry name" value="Kinase-like_dom_sf"/>
</dbReference>
<dbReference type="SUPFAM" id="SSF101898">
    <property type="entry name" value="NHL repeat"/>
    <property type="match status" value="1"/>
</dbReference>
<dbReference type="GO" id="GO:0005524">
    <property type="term" value="F:ATP binding"/>
    <property type="evidence" value="ECO:0007669"/>
    <property type="project" value="UniProtKB-KW"/>
</dbReference>
<keyword evidence="4" id="KW-0067">ATP-binding</keyword>
<dbReference type="SUPFAM" id="SSF75011">
    <property type="entry name" value="3-carboxy-cis,cis-mucoante lactonizing enzyme"/>
    <property type="match status" value="1"/>
</dbReference>
<dbReference type="Gene3D" id="1.10.510.10">
    <property type="entry name" value="Transferase(Phosphotransferase) domain 1"/>
    <property type="match status" value="2"/>
</dbReference>
<dbReference type="OMA" id="CIEDGWK"/>
<dbReference type="RefSeq" id="XP_022110268.1">
    <property type="nucleotide sequence ID" value="XM_022254576.1"/>
</dbReference>
<feature type="domain" description="Protein kinase" evidence="5">
    <location>
        <begin position="1"/>
        <end position="287"/>
    </location>
</feature>
<keyword evidence="6" id="KW-1185">Reference proteome</keyword>